<name>A0A1I4YQW5_9FLAO</name>
<organism evidence="1 2">
    <name type="scientific">Paenimyroides ummariense</name>
    <dbReference type="NCBI Taxonomy" id="913024"/>
    <lineage>
        <taxon>Bacteria</taxon>
        <taxon>Pseudomonadati</taxon>
        <taxon>Bacteroidota</taxon>
        <taxon>Flavobacteriia</taxon>
        <taxon>Flavobacteriales</taxon>
        <taxon>Flavobacteriaceae</taxon>
        <taxon>Paenimyroides</taxon>
    </lineage>
</organism>
<keyword evidence="2" id="KW-1185">Reference proteome</keyword>
<reference evidence="2" key="1">
    <citation type="submission" date="2016-10" db="EMBL/GenBank/DDBJ databases">
        <authorList>
            <person name="Varghese N."/>
            <person name="Submissions S."/>
        </authorList>
    </citation>
    <scope>NUCLEOTIDE SEQUENCE [LARGE SCALE GENOMIC DNA]</scope>
    <source>
        <strain evidence="2">DS-12</strain>
    </source>
</reference>
<sequence>MRKLKYILASVVLSAGFASCETEPIDEKVKDDSLPGTPILSFDLNAKETVVTDKVTVDFNGNSISINARLSLVHHENTSNPELRYKAANLIIQFSTFTVGNFPSRLSIENPSNLLSSATLNVQEMVPDEEEEGKFNRFWVTYSTLNAEENQNAGYGNVTRINDVARYMSGNFDYLLIPTEIEDEDIDLTLEPQRITKGNFNYINY</sequence>
<accession>A0A1I4YQW5</accession>
<dbReference type="PROSITE" id="PS51257">
    <property type="entry name" value="PROKAR_LIPOPROTEIN"/>
    <property type="match status" value="1"/>
</dbReference>
<evidence type="ECO:0000313" key="1">
    <source>
        <dbReference type="EMBL" id="SFN40404.1"/>
    </source>
</evidence>
<protein>
    <submittedName>
        <fullName evidence="1">Uncharacterized protein</fullName>
    </submittedName>
</protein>
<evidence type="ECO:0000313" key="2">
    <source>
        <dbReference type="Proteomes" id="UP000199036"/>
    </source>
</evidence>
<dbReference type="EMBL" id="FOVI01000005">
    <property type="protein sequence ID" value="SFN40404.1"/>
    <property type="molecule type" value="Genomic_DNA"/>
</dbReference>
<dbReference type="Proteomes" id="UP000199036">
    <property type="component" value="Unassembled WGS sequence"/>
</dbReference>
<proteinExistence type="predicted"/>
<gene>
    <name evidence="1" type="ORF">SAMN05421741_10511</name>
</gene>
<dbReference type="STRING" id="913024.SAMN05421741_10511"/>
<dbReference type="AlphaFoldDB" id="A0A1I4YQW5"/>
<dbReference type="OrthoDB" id="1346823at2"/>
<dbReference type="RefSeq" id="WP_091520141.1">
    <property type="nucleotide sequence ID" value="NZ_FOVI01000005.1"/>
</dbReference>